<evidence type="ECO:0000256" key="2">
    <source>
        <dbReference type="ARBA" id="ARBA00023015"/>
    </source>
</evidence>
<evidence type="ECO:0000313" key="8">
    <source>
        <dbReference type="Proteomes" id="UP001320876"/>
    </source>
</evidence>
<dbReference type="Proteomes" id="UP001320876">
    <property type="component" value="Unassembled WGS sequence"/>
</dbReference>
<dbReference type="InterPro" id="IPR039425">
    <property type="entry name" value="RNA_pol_sigma-70-like"/>
</dbReference>
<gene>
    <name evidence="7" type="ORF">OKA05_17290</name>
</gene>
<organism evidence="7 8">
    <name type="scientific">Luteolibacter arcticus</name>
    <dbReference type="NCBI Taxonomy" id="1581411"/>
    <lineage>
        <taxon>Bacteria</taxon>
        <taxon>Pseudomonadati</taxon>
        <taxon>Verrucomicrobiota</taxon>
        <taxon>Verrucomicrobiia</taxon>
        <taxon>Verrucomicrobiales</taxon>
        <taxon>Verrucomicrobiaceae</taxon>
        <taxon>Luteolibacter</taxon>
    </lineage>
</organism>
<keyword evidence="3" id="KW-0731">Sigma factor</keyword>
<dbReference type="InterPro" id="IPR013249">
    <property type="entry name" value="RNA_pol_sigma70_r4_t2"/>
</dbReference>
<comment type="caution">
    <text evidence="7">The sequence shown here is derived from an EMBL/GenBank/DDBJ whole genome shotgun (WGS) entry which is preliminary data.</text>
</comment>
<evidence type="ECO:0000256" key="4">
    <source>
        <dbReference type="ARBA" id="ARBA00023163"/>
    </source>
</evidence>
<feature type="domain" description="RNA polymerase sigma factor 70 region 4 type 2" evidence="6">
    <location>
        <begin position="120"/>
        <end position="168"/>
    </location>
</feature>
<dbReference type="InterPro" id="IPR007627">
    <property type="entry name" value="RNA_pol_sigma70_r2"/>
</dbReference>
<dbReference type="SUPFAM" id="SSF88659">
    <property type="entry name" value="Sigma3 and sigma4 domains of RNA polymerase sigma factors"/>
    <property type="match status" value="1"/>
</dbReference>
<dbReference type="NCBIfam" id="TIGR02937">
    <property type="entry name" value="sigma70-ECF"/>
    <property type="match status" value="1"/>
</dbReference>
<dbReference type="SUPFAM" id="SSF88946">
    <property type="entry name" value="Sigma2 domain of RNA polymerase sigma factors"/>
    <property type="match status" value="1"/>
</dbReference>
<comment type="similarity">
    <text evidence="1">Belongs to the sigma-70 factor family. ECF subfamily.</text>
</comment>
<dbReference type="InterPro" id="IPR014284">
    <property type="entry name" value="RNA_pol_sigma-70_dom"/>
</dbReference>
<evidence type="ECO:0000259" key="6">
    <source>
        <dbReference type="Pfam" id="PF08281"/>
    </source>
</evidence>
<dbReference type="RefSeq" id="WP_264488433.1">
    <property type="nucleotide sequence ID" value="NZ_JAPDDT010000007.1"/>
</dbReference>
<protein>
    <submittedName>
        <fullName evidence="7">Sigma-70 family RNA polymerase sigma factor</fullName>
    </submittedName>
</protein>
<dbReference type="Gene3D" id="1.10.10.10">
    <property type="entry name" value="Winged helix-like DNA-binding domain superfamily/Winged helix DNA-binding domain"/>
    <property type="match status" value="1"/>
</dbReference>
<dbReference type="Pfam" id="PF04542">
    <property type="entry name" value="Sigma70_r2"/>
    <property type="match status" value="1"/>
</dbReference>
<evidence type="ECO:0000259" key="5">
    <source>
        <dbReference type="Pfam" id="PF04542"/>
    </source>
</evidence>
<keyword evidence="8" id="KW-1185">Reference proteome</keyword>
<evidence type="ECO:0000313" key="7">
    <source>
        <dbReference type="EMBL" id="MCW1924324.1"/>
    </source>
</evidence>
<dbReference type="PANTHER" id="PTHR43133">
    <property type="entry name" value="RNA POLYMERASE ECF-TYPE SIGMA FACTO"/>
    <property type="match status" value="1"/>
</dbReference>
<dbReference type="InterPro" id="IPR013325">
    <property type="entry name" value="RNA_pol_sigma_r2"/>
</dbReference>
<sequence length="184" mass="20694">MSANLVPEPGMPSSPAAEFDALLADAQPRLKGYVASLLGAWSDVDDLVQETNLVLLHKRDEFVAGTNFIAWAFRVAFFKATSWRRIRQREGRVMLGETAFQMVAAHAEVRFGQGDPLVDALEDCLKGLSPEERRLVTEKYVERRSLAQQATRLECSANSLHKSISRIRLVLRLCINRKLSRQDP</sequence>
<dbReference type="Gene3D" id="1.10.1740.10">
    <property type="match status" value="1"/>
</dbReference>
<evidence type="ECO:0000256" key="3">
    <source>
        <dbReference type="ARBA" id="ARBA00023082"/>
    </source>
</evidence>
<dbReference type="InterPro" id="IPR036388">
    <property type="entry name" value="WH-like_DNA-bd_sf"/>
</dbReference>
<dbReference type="InterPro" id="IPR014331">
    <property type="entry name" value="RNA_pol_sigma70_ECF_RHOBA"/>
</dbReference>
<reference evidence="7 8" key="1">
    <citation type="submission" date="2022-10" db="EMBL/GenBank/DDBJ databases">
        <title>Luteolibacter arcticus strain CCTCC AB 2014275, whole genome shotgun sequencing project.</title>
        <authorList>
            <person name="Zhao G."/>
            <person name="Shen L."/>
        </authorList>
    </citation>
    <scope>NUCLEOTIDE SEQUENCE [LARGE SCALE GENOMIC DNA]</scope>
    <source>
        <strain evidence="7 8">CCTCC AB 2014275</strain>
    </source>
</reference>
<dbReference type="InterPro" id="IPR013324">
    <property type="entry name" value="RNA_pol_sigma_r3/r4-like"/>
</dbReference>
<dbReference type="EMBL" id="JAPDDT010000007">
    <property type="protein sequence ID" value="MCW1924324.1"/>
    <property type="molecule type" value="Genomic_DNA"/>
</dbReference>
<accession>A0ABT3GLC0</accession>
<dbReference type="PANTHER" id="PTHR43133:SF51">
    <property type="entry name" value="RNA POLYMERASE SIGMA FACTOR"/>
    <property type="match status" value="1"/>
</dbReference>
<dbReference type="Pfam" id="PF08281">
    <property type="entry name" value="Sigma70_r4_2"/>
    <property type="match status" value="1"/>
</dbReference>
<name>A0ABT3GLC0_9BACT</name>
<keyword evidence="2" id="KW-0805">Transcription regulation</keyword>
<evidence type="ECO:0000256" key="1">
    <source>
        <dbReference type="ARBA" id="ARBA00010641"/>
    </source>
</evidence>
<feature type="domain" description="RNA polymerase sigma-70 region 2" evidence="5">
    <location>
        <begin position="26"/>
        <end position="89"/>
    </location>
</feature>
<dbReference type="NCBIfam" id="TIGR02989">
    <property type="entry name" value="Sig-70_gvs1"/>
    <property type="match status" value="1"/>
</dbReference>
<proteinExistence type="inferred from homology"/>
<keyword evidence="4" id="KW-0804">Transcription</keyword>